<dbReference type="GO" id="GO:0005840">
    <property type="term" value="C:ribosome"/>
    <property type="evidence" value="ECO:0007669"/>
    <property type="project" value="UniProtKB-KW"/>
</dbReference>
<evidence type="ECO:0000256" key="3">
    <source>
        <dbReference type="ARBA" id="ARBA00023274"/>
    </source>
</evidence>
<evidence type="ECO:0000256" key="4">
    <source>
        <dbReference type="HAMAP-Rule" id="MF_01478"/>
    </source>
</evidence>
<dbReference type="InterPro" id="IPR038716">
    <property type="entry name" value="P1/P2_N_sf"/>
</dbReference>
<comment type="function">
    <text evidence="4">Forms part of the ribosomal stalk, playing a central role in the interaction of the ribosome with GTP-bound translation factors.</text>
</comment>
<dbReference type="InterPro" id="IPR022295">
    <property type="entry name" value="Ribosomal_P1_arc"/>
</dbReference>
<dbReference type="PANTHER" id="PTHR45696">
    <property type="entry name" value="60S ACIDIC RIBOSOMAL PROTEIN P1"/>
    <property type="match status" value="1"/>
</dbReference>
<dbReference type="Pfam" id="PF00428">
    <property type="entry name" value="Ribosomal_60s"/>
    <property type="match status" value="1"/>
</dbReference>
<dbReference type="NCBIfam" id="TIGR03685">
    <property type="entry name" value="ribo_P1_arch"/>
    <property type="match status" value="1"/>
</dbReference>
<evidence type="ECO:0000256" key="5">
    <source>
        <dbReference type="SAM" id="MobiDB-lite"/>
    </source>
</evidence>
<dbReference type="GeneID" id="10492783"/>
<sequence>MEYIYASLLLHSAKKEITEDAVKGVLSAAGVEVDEVRVKAVVAALKEVNIDEVLKNATAMPVVAAPAAAPAAQEKKEEKKEEEEKKGPSDEEIAGGLSSLFG</sequence>
<feature type="region of interest" description="Disordered" evidence="5">
    <location>
        <begin position="65"/>
        <end position="102"/>
    </location>
</feature>
<evidence type="ECO:0000313" key="7">
    <source>
        <dbReference type="Proteomes" id="UP000007812"/>
    </source>
</evidence>
<dbReference type="RefSeq" id="WP_013737195.1">
    <property type="nucleotide sequence ID" value="NC_015435.1"/>
</dbReference>
<organism evidence="6 7">
    <name type="scientific">Metallosphaera cuprina (strain Ar-4)</name>
    <dbReference type="NCBI Taxonomy" id="1006006"/>
    <lineage>
        <taxon>Archaea</taxon>
        <taxon>Thermoproteota</taxon>
        <taxon>Thermoprotei</taxon>
        <taxon>Sulfolobales</taxon>
        <taxon>Sulfolobaceae</taxon>
        <taxon>Metallosphaera</taxon>
    </lineage>
</organism>
<dbReference type="eggNOG" id="arCOG04287">
    <property type="taxonomic scope" value="Archaea"/>
</dbReference>
<feature type="compositionally biased region" description="Basic and acidic residues" evidence="5">
    <location>
        <begin position="73"/>
        <end position="89"/>
    </location>
</feature>
<dbReference type="CDD" id="cd05832">
    <property type="entry name" value="Ribosomal_L12p"/>
    <property type="match status" value="1"/>
</dbReference>
<dbReference type="OrthoDB" id="3337at2157"/>
<evidence type="ECO:0000313" key="6">
    <source>
        <dbReference type="EMBL" id="AEB94697.1"/>
    </source>
</evidence>
<keyword evidence="2 4" id="KW-0689">Ribosomal protein</keyword>
<dbReference type="PANTHER" id="PTHR45696:SF10">
    <property type="entry name" value="LARGE RIBOSOMAL SUBUNIT PROTEIN P1"/>
    <property type="match status" value="1"/>
</dbReference>
<dbReference type="GO" id="GO:0006414">
    <property type="term" value="P:translational elongation"/>
    <property type="evidence" value="ECO:0007669"/>
    <property type="project" value="InterPro"/>
</dbReference>
<evidence type="ECO:0000256" key="2">
    <source>
        <dbReference type="ARBA" id="ARBA00022980"/>
    </source>
</evidence>
<dbReference type="Gene3D" id="1.10.10.1410">
    <property type="match status" value="1"/>
</dbReference>
<keyword evidence="3 4" id="KW-0687">Ribonucleoprotein</keyword>
<evidence type="ECO:0000256" key="1">
    <source>
        <dbReference type="ARBA" id="ARBA00005436"/>
    </source>
</evidence>
<comment type="similarity">
    <text evidence="1 4">Belongs to the eukaryotic ribosomal protein P1/P2 family.</text>
</comment>
<dbReference type="Proteomes" id="UP000007812">
    <property type="component" value="Chromosome"/>
</dbReference>
<dbReference type="GO" id="GO:0003735">
    <property type="term" value="F:structural constituent of ribosome"/>
    <property type="evidence" value="ECO:0007669"/>
    <property type="project" value="InterPro"/>
</dbReference>
<proteinExistence type="inferred from homology"/>
<dbReference type="HAMAP" id="MF_01478">
    <property type="entry name" value="Ribosomal_L12_arch"/>
    <property type="match status" value="1"/>
</dbReference>
<dbReference type="FunFam" id="1.10.10.1410:FF:000002">
    <property type="entry name" value="60S acidic ribosomal protein P2"/>
    <property type="match status" value="1"/>
</dbReference>
<reference evidence="6 7" key="1">
    <citation type="journal article" date="2011" name="J. Bacteriol.">
        <title>Complete genome sequence of Metallosphaera cuprina, a metal sulfide-oxidizing archaeon from a hot spring.</title>
        <authorList>
            <person name="Liu L.J."/>
            <person name="You X.Y."/>
            <person name="Zheng H."/>
            <person name="Wang S."/>
            <person name="Jiang C.Y."/>
            <person name="Liu S.J."/>
        </authorList>
    </citation>
    <scope>NUCLEOTIDE SEQUENCE [LARGE SCALE GENOMIC DNA]</scope>
    <source>
        <strain evidence="6 7">Ar-4</strain>
    </source>
</reference>
<dbReference type="GO" id="GO:1990904">
    <property type="term" value="C:ribonucleoprotein complex"/>
    <property type="evidence" value="ECO:0007669"/>
    <property type="project" value="UniProtKB-KW"/>
</dbReference>
<accession>F4G107</accession>
<dbReference type="AlphaFoldDB" id="F4G107"/>
<dbReference type="EMBL" id="CP002656">
    <property type="protein sequence ID" value="AEB94697.1"/>
    <property type="molecule type" value="Genomic_DNA"/>
</dbReference>
<dbReference type="HOGENOM" id="CLU_114656_2_0_2"/>
<dbReference type="KEGG" id="mcn:Mcup_0592"/>
<comment type="subunit">
    <text evidence="4">Part of the 50S ribosomal subunit. Homodimer, it forms part of the ribosomal stalk which helps the ribosome interact with GTP-bound translation factors. Forms a heptameric L10(L12)2(L12)2(L12)2 complex, where L10 forms an elongated spine to which the L12 dimers bind in a sequential fashion.</text>
</comment>
<dbReference type="InterPro" id="IPR027534">
    <property type="entry name" value="Ribosomal_P1/P2"/>
</dbReference>
<dbReference type="PATRIC" id="fig|1006006.8.peg.593"/>
<protein>
    <recommendedName>
        <fullName evidence="4">Large ribosomal subunit protein P1</fullName>
    </recommendedName>
</protein>
<keyword evidence="7" id="KW-1185">Reference proteome</keyword>
<name>F4G107_METCR</name>
<dbReference type="STRING" id="1006006.Mcup_0592"/>
<gene>
    <name evidence="4" type="primary">rpl12</name>
    <name evidence="6" type="ordered locus">Mcup_0592</name>
</gene>